<evidence type="ECO:0000256" key="1">
    <source>
        <dbReference type="ARBA" id="ARBA00004651"/>
    </source>
</evidence>
<protein>
    <submittedName>
        <fullName evidence="8">DMT family transporter</fullName>
    </submittedName>
</protein>
<evidence type="ECO:0000256" key="6">
    <source>
        <dbReference type="SAM" id="Phobius"/>
    </source>
</evidence>
<feature type="transmembrane region" description="Helical" evidence="6">
    <location>
        <begin position="65"/>
        <end position="85"/>
    </location>
</feature>
<evidence type="ECO:0000256" key="5">
    <source>
        <dbReference type="ARBA" id="ARBA00023136"/>
    </source>
</evidence>
<feature type="transmembrane region" description="Helical" evidence="6">
    <location>
        <begin position="212"/>
        <end position="229"/>
    </location>
</feature>
<evidence type="ECO:0000256" key="4">
    <source>
        <dbReference type="ARBA" id="ARBA00022989"/>
    </source>
</evidence>
<name>A0ABY3XHD5_9GAMM</name>
<comment type="subcellular location">
    <subcellularLocation>
        <location evidence="1">Cell membrane</location>
        <topology evidence="1">Multi-pass membrane protein</topology>
    </subcellularLocation>
</comment>
<dbReference type="EMBL" id="CP093547">
    <property type="protein sequence ID" value="UNP31064.1"/>
    <property type="molecule type" value="Genomic_DNA"/>
</dbReference>
<feature type="domain" description="EamA" evidence="7">
    <location>
        <begin position="4"/>
        <end position="134"/>
    </location>
</feature>
<dbReference type="InterPro" id="IPR051258">
    <property type="entry name" value="Diverse_Substrate_Transporter"/>
</dbReference>
<dbReference type="Gene3D" id="1.10.3730.20">
    <property type="match status" value="1"/>
</dbReference>
<dbReference type="PANTHER" id="PTHR42920:SF11">
    <property type="entry name" value="INNER MEMBRANE PROTEIN YTFF"/>
    <property type="match status" value="1"/>
</dbReference>
<keyword evidence="4 6" id="KW-1133">Transmembrane helix</keyword>
<dbReference type="PANTHER" id="PTHR42920">
    <property type="entry name" value="OS03G0707200 PROTEIN-RELATED"/>
    <property type="match status" value="1"/>
</dbReference>
<feature type="transmembrane region" description="Helical" evidence="6">
    <location>
        <begin position="241"/>
        <end position="260"/>
    </location>
</feature>
<feature type="transmembrane region" description="Helical" evidence="6">
    <location>
        <begin position="148"/>
        <end position="169"/>
    </location>
</feature>
<keyword evidence="3 6" id="KW-0812">Transmembrane</keyword>
<keyword evidence="5 6" id="KW-0472">Membrane</keyword>
<feature type="transmembrane region" description="Helical" evidence="6">
    <location>
        <begin position="119"/>
        <end position="136"/>
    </location>
</feature>
<keyword evidence="9" id="KW-1185">Reference proteome</keyword>
<dbReference type="InterPro" id="IPR037185">
    <property type="entry name" value="EmrE-like"/>
</dbReference>
<feature type="transmembrane region" description="Helical" evidence="6">
    <location>
        <begin position="91"/>
        <end position="112"/>
    </location>
</feature>
<dbReference type="SUPFAM" id="SSF103481">
    <property type="entry name" value="Multidrug resistance efflux transporter EmrE"/>
    <property type="match status" value="2"/>
</dbReference>
<evidence type="ECO:0000256" key="2">
    <source>
        <dbReference type="ARBA" id="ARBA00022475"/>
    </source>
</evidence>
<accession>A0ABY3XHD5</accession>
<dbReference type="Proteomes" id="UP000829194">
    <property type="component" value="Chromosome"/>
</dbReference>
<feature type="transmembrane region" description="Helical" evidence="6">
    <location>
        <begin position="34"/>
        <end position="53"/>
    </location>
</feature>
<evidence type="ECO:0000256" key="3">
    <source>
        <dbReference type="ARBA" id="ARBA00022692"/>
    </source>
</evidence>
<evidence type="ECO:0000259" key="7">
    <source>
        <dbReference type="Pfam" id="PF00892"/>
    </source>
</evidence>
<evidence type="ECO:0000313" key="8">
    <source>
        <dbReference type="EMBL" id="UNP31064.1"/>
    </source>
</evidence>
<dbReference type="InterPro" id="IPR000620">
    <property type="entry name" value="EamA_dom"/>
</dbReference>
<feature type="domain" description="EamA" evidence="7">
    <location>
        <begin position="150"/>
        <end position="279"/>
    </location>
</feature>
<evidence type="ECO:0000313" key="9">
    <source>
        <dbReference type="Proteomes" id="UP000829194"/>
    </source>
</evidence>
<organism evidence="8 9">
    <name type="scientific">Lysobacter gummosus</name>
    <dbReference type="NCBI Taxonomy" id="262324"/>
    <lineage>
        <taxon>Bacteria</taxon>
        <taxon>Pseudomonadati</taxon>
        <taxon>Pseudomonadota</taxon>
        <taxon>Gammaproteobacteria</taxon>
        <taxon>Lysobacterales</taxon>
        <taxon>Lysobacteraceae</taxon>
        <taxon>Lysobacter</taxon>
    </lineage>
</organism>
<keyword evidence="2" id="KW-1003">Cell membrane</keyword>
<reference evidence="8 9" key="1">
    <citation type="submission" date="2022-03" db="EMBL/GenBank/DDBJ databases">
        <title>Complete genome sequence of Lysobacter capsici VKM B-2533 and Lysobacter gummosus 10.1.1, promising sources of lytic agents.</title>
        <authorList>
            <person name="Tarlachkov S.V."/>
            <person name="Kudryakova I.V."/>
            <person name="Afoshin A.S."/>
            <person name="Leontyevskaya E.A."/>
            <person name="Leontyevskaya N.V."/>
        </authorList>
    </citation>
    <scope>NUCLEOTIDE SEQUENCE [LARGE SCALE GENOMIC DNA]</scope>
    <source>
        <strain evidence="8 9">10.1.1</strain>
    </source>
</reference>
<dbReference type="RefSeq" id="WP_057942235.1">
    <property type="nucleotide sequence ID" value="NZ_CP011131.1"/>
</dbReference>
<feature type="transmembrane region" description="Helical" evidence="6">
    <location>
        <begin position="181"/>
        <end position="200"/>
    </location>
</feature>
<proteinExistence type="predicted"/>
<dbReference type="Pfam" id="PF00892">
    <property type="entry name" value="EamA"/>
    <property type="match status" value="2"/>
</dbReference>
<sequence length="300" mass="32276">MHLLLPILATLIWAGNTIVSKLSAGAIEPAAISFYRWLVALLVLTPYMLPRVWKLRAQVRPYWRKLLVLSALGMVMYQSLAYFAAHSVSAMSMGLIVAAIPPMTMLIGMVVLKTRPSPGMLIGAVISFAGLSWLLSGGHPARLLQQGLGRGELMMLLAACSYALYGVLVKRWALPIPNGESLYLQIVCGTVLLLPGFLLAPSVALNAHNLPLVLYAGVFASTLAPWFWMHGLLRLGADKTAVLMNLTPVFTAVFAVLLLGEPLQTYHWIGGGLTLLGVATAQALRQKPALALPTTRECAG</sequence>
<gene>
    <name evidence="8" type="ORF">MOV92_07405</name>
</gene>